<dbReference type="RefSeq" id="WP_220160605.1">
    <property type="nucleotide sequence ID" value="NZ_CP080507.1"/>
</dbReference>
<gene>
    <name evidence="7" type="ORF">K0B96_09170</name>
</gene>
<feature type="transmembrane region" description="Helical" evidence="5">
    <location>
        <begin position="178"/>
        <end position="197"/>
    </location>
</feature>
<dbReference type="Proteomes" id="UP000825051">
    <property type="component" value="Chromosome"/>
</dbReference>
<dbReference type="AlphaFoldDB" id="A0A8F9XFV0"/>
<keyword evidence="7" id="KW-0436">Ligase</keyword>
<feature type="transmembrane region" description="Helical" evidence="5">
    <location>
        <begin position="445"/>
        <end position="462"/>
    </location>
</feature>
<feature type="transmembrane region" description="Helical" evidence="5">
    <location>
        <begin position="308"/>
        <end position="326"/>
    </location>
</feature>
<evidence type="ECO:0000256" key="1">
    <source>
        <dbReference type="ARBA" id="ARBA00004141"/>
    </source>
</evidence>
<comment type="subcellular location">
    <subcellularLocation>
        <location evidence="1">Membrane</location>
        <topology evidence="1">Multi-pass membrane protein</topology>
    </subcellularLocation>
</comment>
<feature type="domain" description="O-antigen ligase-related" evidence="6">
    <location>
        <begin position="262"/>
        <end position="425"/>
    </location>
</feature>
<feature type="transmembrane region" description="Helical" evidence="5">
    <location>
        <begin position="153"/>
        <end position="171"/>
    </location>
</feature>
<name>A0A8F9XFV0_9BACT</name>
<dbReference type="KEGG" id="ole:K0B96_09170"/>
<evidence type="ECO:0000313" key="8">
    <source>
        <dbReference type="Proteomes" id="UP000825051"/>
    </source>
</evidence>
<dbReference type="PANTHER" id="PTHR37422">
    <property type="entry name" value="TEICHURONIC ACID BIOSYNTHESIS PROTEIN TUAE"/>
    <property type="match status" value="1"/>
</dbReference>
<evidence type="ECO:0000256" key="2">
    <source>
        <dbReference type="ARBA" id="ARBA00022692"/>
    </source>
</evidence>
<dbReference type="PANTHER" id="PTHR37422:SF23">
    <property type="entry name" value="TEICHURONIC ACID BIOSYNTHESIS PROTEIN TUAE"/>
    <property type="match status" value="1"/>
</dbReference>
<dbReference type="Pfam" id="PF04932">
    <property type="entry name" value="Wzy_C"/>
    <property type="match status" value="1"/>
</dbReference>
<dbReference type="EMBL" id="CP080507">
    <property type="protein sequence ID" value="QYM77500.1"/>
    <property type="molecule type" value="Genomic_DNA"/>
</dbReference>
<keyword evidence="3 5" id="KW-1133">Transmembrane helix</keyword>
<feature type="transmembrane region" description="Helical" evidence="5">
    <location>
        <begin position="225"/>
        <end position="243"/>
    </location>
</feature>
<evidence type="ECO:0000259" key="6">
    <source>
        <dbReference type="Pfam" id="PF04932"/>
    </source>
</evidence>
<keyword evidence="8" id="KW-1185">Reference proteome</keyword>
<feature type="transmembrane region" description="Helical" evidence="5">
    <location>
        <begin position="468"/>
        <end position="488"/>
    </location>
</feature>
<dbReference type="InterPro" id="IPR007016">
    <property type="entry name" value="O-antigen_ligase-rel_domated"/>
</dbReference>
<evidence type="ECO:0000313" key="7">
    <source>
        <dbReference type="EMBL" id="QYM77500.1"/>
    </source>
</evidence>
<feature type="transmembrane region" description="Helical" evidence="5">
    <location>
        <begin position="418"/>
        <end position="438"/>
    </location>
</feature>
<sequence>MSAPAARLPRLVGQDETKLIRLHPLEKLLLAVVAAQLVFLPWAVGGMRLWAQFISLGLSAASLALALMPRHYTDEHTGGEAFTLYPLRRLLRFPLFWTGLVFAGYIVIGALNPGWRYEHDGGRWWMREIPRISWLPHGVTGTPFDWASPWRTLIIFGAAFLLVCALWVGITRRRSLQLLLLILCINAVLVALLAITMRATGATKLYWTWPSANLPYGPFVYRNHASAWLNLMIGATLALSALFHERAQRVMAKSSPAPLIAFVAVFLGVVVAVSQSRGGFIALLVFLAAALALAGVRQLRHRSTSRMLAIAALLGAGFIGFVALSFDSWGGAQAWQRFTRLFEDRDSSVTSRELATQATMDMWREAPWSGDGAASFRYVFPLYQQHYPDIYQHKSGRQTIRQVWEFAHNDWAQMLAEYGVIGTGIAIAAIAWWLLALLRLRAWRYAPSLLLVFAVGMTLLHARGDFVLHNPAVLLSFVAVAVVSLRLAEFAHASARRTRSA</sequence>
<dbReference type="GO" id="GO:0016874">
    <property type="term" value="F:ligase activity"/>
    <property type="evidence" value="ECO:0007669"/>
    <property type="project" value="UniProtKB-KW"/>
</dbReference>
<feature type="transmembrane region" description="Helical" evidence="5">
    <location>
        <begin position="50"/>
        <end position="69"/>
    </location>
</feature>
<accession>A0A8F9XFV0</accession>
<keyword evidence="2 5" id="KW-0812">Transmembrane</keyword>
<proteinExistence type="predicted"/>
<feature type="transmembrane region" description="Helical" evidence="5">
    <location>
        <begin position="279"/>
        <end position="296"/>
    </location>
</feature>
<evidence type="ECO:0000256" key="3">
    <source>
        <dbReference type="ARBA" id="ARBA00022989"/>
    </source>
</evidence>
<feature type="transmembrane region" description="Helical" evidence="5">
    <location>
        <begin position="90"/>
        <end position="111"/>
    </location>
</feature>
<evidence type="ECO:0000256" key="5">
    <source>
        <dbReference type="SAM" id="Phobius"/>
    </source>
</evidence>
<dbReference type="GO" id="GO:0016020">
    <property type="term" value="C:membrane"/>
    <property type="evidence" value="ECO:0007669"/>
    <property type="project" value="UniProtKB-SubCell"/>
</dbReference>
<feature type="transmembrane region" description="Helical" evidence="5">
    <location>
        <begin position="28"/>
        <end position="44"/>
    </location>
</feature>
<protein>
    <submittedName>
        <fullName evidence="7">O-antigen ligase family protein</fullName>
    </submittedName>
</protein>
<organism evidence="7 8">
    <name type="scientific">Horticoccus luteus</name>
    <dbReference type="NCBI Taxonomy" id="2862869"/>
    <lineage>
        <taxon>Bacteria</taxon>
        <taxon>Pseudomonadati</taxon>
        <taxon>Verrucomicrobiota</taxon>
        <taxon>Opitutia</taxon>
        <taxon>Opitutales</taxon>
        <taxon>Opitutaceae</taxon>
        <taxon>Horticoccus</taxon>
    </lineage>
</organism>
<dbReference type="InterPro" id="IPR051533">
    <property type="entry name" value="WaaL-like"/>
</dbReference>
<reference evidence="7" key="1">
    <citation type="submission" date="2021-08" db="EMBL/GenBank/DDBJ databases">
        <title>Genome of a novel bacterium of the phylum Verrucomicrobia, Oleiharenicola sp. KSB-15.</title>
        <authorList>
            <person name="Chung J.-H."/>
            <person name="Ahn J.-H."/>
            <person name="Yoon Y."/>
            <person name="Kim D.-Y."/>
            <person name="An S.-H."/>
            <person name="Park I."/>
            <person name="Yeon J."/>
        </authorList>
    </citation>
    <scope>NUCLEOTIDE SEQUENCE</scope>
    <source>
        <strain evidence="7">KSB-15</strain>
    </source>
</reference>
<feature type="transmembrane region" description="Helical" evidence="5">
    <location>
        <begin position="255"/>
        <end position="273"/>
    </location>
</feature>
<evidence type="ECO:0000256" key="4">
    <source>
        <dbReference type="ARBA" id="ARBA00023136"/>
    </source>
</evidence>
<keyword evidence="4 5" id="KW-0472">Membrane</keyword>